<proteinExistence type="predicted"/>
<name>A0ACC5Q6S2_DOLFA</name>
<evidence type="ECO:0000313" key="2">
    <source>
        <dbReference type="Proteomes" id="UP000597867"/>
    </source>
</evidence>
<keyword evidence="2" id="KW-1185">Reference proteome</keyword>
<sequence length="395" mass="45660">MSKKPAHSYTERLAFERLLLLIATLLKYPGVGSPDFLDSSNNENHDAISSVKAYLQKLAAELKIELPPEYPALSTLRKDLETLRRYAILDQRMYRWGYYLGTGALSITELKVAFNALASQAQYQGDAQARRIYESLSKRLRGLDKSLEGELFYPTRQHLNRAIIYTDPEEMATQGENRDTLFHQLPLLEQAIIQGQAIEISRTKDLYGSNHIGRFQVFPLQLIYHDIAWYLLYELCENEHLVMGRVNRFNSHCYPVSKIPPRGLEKQRASLVTAYKLLENGWGLNLGDPEPQKAELAGNLEFIEVKVRFYPPISNFILEGERRHPRQKITTGFIDKNGQYSYIEYAVDLPGRSLNEFSRWVYRYMDKAQVLSPPKLVAEHHKYAQALLDRYRNLV</sequence>
<gene>
    <name evidence="1" type="ORF">IQ222_19175</name>
</gene>
<comment type="caution">
    <text evidence="1">The sequence shown here is derived from an EMBL/GenBank/DDBJ whole genome shotgun (WGS) entry which is preliminary data.</text>
</comment>
<accession>A0ACC5Q6S2</accession>
<organism evidence="1 2">
    <name type="scientific">Dolichospermum flos-aquae LEGE 04289</name>
    <dbReference type="NCBI Taxonomy" id="1828708"/>
    <lineage>
        <taxon>Bacteria</taxon>
        <taxon>Bacillati</taxon>
        <taxon>Cyanobacteriota</taxon>
        <taxon>Cyanophyceae</taxon>
        <taxon>Nostocales</taxon>
        <taxon>Aphanizomenonaceae</taxon>
        <taxon>Dolichospermum</taxon>
    </lineage>
</organism>
<reference evidence="1" key="1">
    <citation type="submission" date="2020-10" db="EMBL/GenBank/DDBJ databases">
        <authorList>
            <person name="Castelo-Branco R."/>
            <person name="Eusebio N."/>
            <person name="Adriana R."/>
            <person name="Vieira A."/>
            <person name="Brugerolle De Fraissinette N."/>
            <person name="Rezende De Castro R."/>
            <person name="Schneider M.P."/>
            <person name="Vasconcelos V."/>
            <person name="Leao P.N."/>
        </authorList>
    </citation>
    <scope>NUCLEOTIDE SEQUENCE</scope>
    <source>
        <strain evidence="1">LEGE 04289</strain>
    </source>
</reference>
<evidence type="ECO:0000313" key="1">
    <source>
        <dbReference type="EMBL" id="MBE9220854.1"/>
    </source>
</evidence>
<dbReference type="EMBL" id="JADEWF010000095">
    <property type="protein sequence ID" value="MBE9220854.1"/>
    <property type="molecule type" value="Genomic_DNA"/>
</dbReference>
<dbReference type="Proteomes" id="UP000597867">
    <property type="component" value="Unassembled WGS sequence"/>
</dbReference>
<protein>
    <submittedName>
        <fullName evidence="1">WYL domain-containing protein</fullName>
    </submittedName>
</protein>